<dbReference type="PANTHER" id="PTHR10357:SF205">
    <property type="entry name" value="O-GLYCOSYL HYDROLASE FAMILY 13"/>
    <property type="match status" value="1"/>
</dbReference>
<dbReference type="InterPro" id="IPR017853">
    <property type="entry name" value="GH"/>
</dbReference>
<feature type="domain" description="Glycosyl hydrolase family 13 catalytic" evidence="1">
    <location>
        <begin position="11"/>
        <end position="423"/>
    </location>
</feature>
<dbReference type="SUPFAM" id="SSF51011">
    <property type="entry name" value="Glycosyl hydrolase domain"/>
    <property type="match status" value="1"/>
</dbReference>
<dbReference type="PANTHER" id="PTHR10357">
    <property type="entry name" value="ALPHA-AMYLASE FAMILY MEMBER"/>
    <property type="match status" value="1"/>
</dbReference>
<dbReference type="GO" id="GO:0009313">
    <property type="term" value="P:oligosaccharide catabolic process"/>
    <property type="evidence" value="ECO:0007669"/>
    <property type="project" value="TreeGrafter"/>
</dbReference>
<dbReference type="GO" id="GO:0004556">
    <property type="term" value="F:alpha-amylase activity"/>
    <property type="evidence" value="ECO:0007669"/>
    <property type="project" value="TreeGrafter"/>
</dbReference>
<dbReference type="Pfam" id="PF00128">
    <property type="entry name" value="Alpha-amylase"/>
    <property type="match status" value="1"/>
</dbReference>
<evidence type="ECO:0000313" key="3">
    <source>
        <dbReference type="Proteomes" id="UP000824028"/>
    </source>
</evidence>
<sequence length="566" mass="64991">MENNRKIIIYQVFTRLFGNANNRCEPHGDLRTNGCGKMADFTAKALGEIRSLGATHVWYTGLIEHATQTDYRRYNIPPDHPAVVKGKAGSPYAIKDYYDIDPDLAKDVPGRMKEFENLIQRTHRSGLGFIMDFVPNHVARQYYSDAQPEGTVQLGANDRTDCAFDADNNFYYIPGTALQGQFDMQGSAPEPYEECPAKATGNDRFDAYPGINDWYETVKLNYGVDYVNGHACHFSPIPDTWHKMRDILLFWASKGIDGFRCDMAEMVPVEFWAWVIPQVKEYYPDLLFIAEVYNPGLYRDYIYRGRFDYLYDKVGLYDTLRAVVCCRESATAITHRWQELDGIQDHMLNFLENHDEQRIASDFFAGDPWKAIPALIVSACMNTNPMMIYFGQEFGERGMDAEGFSGCDGRTTIFDYWSVDTIRRWRDGGKFDGRMLTDGEKNLQSLYRHILTLCNTEPTLRQGSFFDLMYANINGWRFNEHRQYVFLRKWGKEVLLCAVNFDPQAVDIAVNLPEHAFEYLQMPPLEECRATDLLTGEVSNLSFVPYRPSEISIGGYSGRLLKIVLP</sequence>
<organism evidence="2 3">
    <name type="scientific">Candidatus Bacteroides merdigallinarum</name>
    <dbReference type="NCBI Taxonomy" id="2838473"/>
    <lineage>
        <taxon>Bacteria</taxon>
        <taxon>Pseudomonadati</taxon>
        <taxon>Bacteroidota</taxon>
        <taxon>Bacteroidia</taxon>
        <taxon>Bacteroidales</taxon>
        <taxon>Bacteroidaceae</taxon>
        <taxon>Bacteroides</taxon>
    </lineage>
</organism>
<comment type="caution">
    <text evidence="2">The sequence shown here is derived from an EMBL/GenBank/DDBJ whole genome shotgun (WGS) entry which is preliminary data.</text>
</comment>
<dbReference type="EMBL" id="DXBX01000040">
    <property type="protein sequence ID" value="HIZ33031.1"/>
    <property type="molecule type" value="Genomic_DNA"/>
</dbReference>
<gene>
    <name evidence="2" type="ORF">H9814_05705</name>
</gene>
<dbReference type="SMART" id="SM00642">
    <property type="entry name" value="Aamy"/>
    <property type="match status" value="1"/>
</dbReference>
<dbReference type="CDD" id="cd11349">
    <property type="entry name" value="AmyAc_3"/>
    <property type="match status" value="1"/>
</dbReference>
<proteinExistence type="predicted"/>
<evidence type="ECO:0000313" key="2">
    <source>
        <dbReference type="EMBL" id="HIZ33031.1"/>
    </source>
</evidence>
<protein>
    <submittedName>
        <fullName evidence="2">Alpha-amylase</fullName>
    </submittedName>
</protein>
<dbReference type="InterPro" id="IPR006047">
    <property type="entry name" value="GH13_cat_dom"/>
</dbReference>
<reference evidence="2" key="2">
    <citation type="submission" date="2021-04" db="EMBL/GenBank/DDBJ databases">
        <authorList>
            <person name="Gilroy R."/>
        </authorList>
    </citation>
    <scope>NUCLEOTIDE SEQUENCE</scope>
    <source>
        <strain evidence="2">ChiHjej9B8-1298</strain>
    </source>
</reference>
<dbReference type="Proteomes" id="UP000824028">
    <property type="component" value="Unassembled WGS sequence"/>
</dbReference>
<dbReference type="Gene3D" id="3.20.20.80">
    <property type="entry name" value="Glycosidases"/>
    <property type="match status" value="2"/>
</dbReference>
<accession>A0A9D2E913</accession>
<dbReference type="SUPFAM" id="SSF51445">
    <property type="entry name" value="(Trans)glycosidases"/>
    <property type="match status" value="1"/>
</dbReference>
<name>A0A9D2E913_9BACE</name>
<evidence type="ECO:0000259" key="1">
    <source>
        <dbReference type="SMART" id="SM00642"/>
    </source>
</evidence>
<reference evidence="2" key="1">
    <citation type="journal article" date="2021" name="PeerJ">
        <title>Extensive microbial diversity within the chicken gut microbiome revealed by metagenomics and culture.</title>
        <authorList>
            <person name="Gilroy R."/>
            <person name="Ravi A."/>
            <person name="Getino M."/>
            <person name="Pursley I."/>
            <person name="Horton D.L."/>
            <person name="Alikhan N.F."/>
            <person name="Baker D."/>
            <person name="Gharbi K."/>
            <person name="Hall N."/>
            <person name="Watson M."/>
            <person name="Adriaenssens E.M."/>
            <person name="Foster-Nyarko E."/>
            <person name="Jarju S."/>
            <person name="Secka A."/>
            <person name="Antonio M."/>
            <person name="Oren A."/>
            <person name="Chaudhuri R.R."/>
            <person name="La Ragione R."/>
            <person name="Hildebrand F."/>
            <person name="Pallen M.J."/>
        </authorList>
    </citation>
    <scope>NUCLEOTIDE SEQUENCE</scope>
    <source>
        <strain evidence="2">ChiHjej9B8-1298</strain>
    </source>
</reference>
<dbReference type="AlphaFoldDB" id="A0A9D2E913"/>